<evidence type="ECO:0000256" key="1">
    <source>
        <dbReference type="SAM" id="MobiDB-lite"/>
    </source>
</evidence>
<evidence type="ECO:0000313" key="3">
    <source>
        <dbReference type="Proteomes" id="UP001432046"/>
    </source>
</evidence>
<reference evidence="2" key="2">
    <citation type="submission" date="2024-03" db="EMBL/GenBank/DDBJ databases">
        <authorList>
            <person name="Bromfield E.S.P."/>
            <person name="Cloutier S."/>
        </authorList>
    </citation>
    <scope>NUCLEOTIDE SEQUENCE</scope>
    <source>
        <strain evidence="2">5S5</strain>
    </source>
</reference>
<protein>
    <recommendedName>
        <fullName evidence="4">HEPN AbiU2-like domain-containing protein</fullName>
    </recommendedName>
</protein>
<sequence length="296" mass="34011">MLKTKNGIGMTPPFYAETASMKDNQSWPHWIVRNSYCNSLGFLLPREHAERVAVAMNKVSTQMKETERDVTAQEESTGEYYVLTEDALQYLPEEWKNHFQAMADDGRIILKSVDNELSQLVRLLNSFATLVTLKHVQKRLMAYKFEPEMGAFLELEMLITAFVVTYVRLHHGGQQSGFSRDSLPEKLRSVHDEVIDLRNKRFAHHDEHDSVSSALEIFHDDNRFEVKFGISFGFYVGGRTEWPDLVKSVEALYNERIEKLLARLKQKTGHDWALQQGPPPEDLEDPAVSVQTNHCA</sequence>
<gene>
    <name evidence="2" type="ORF">WDK88_23730</name>
</gene>
<name>A0ABZ2NPA5_9BRAD</name>
<evidence type="ECO:0000313" key="2">
    <source>
        <dbReference type="EMBL" id="WXC76508.1"/>
    </source>
</evidence>
<dbReference type="Proteomes" id="UP001432046">
    <property type="component" value="Chromosome"/>
</dbReference>
<dbReference type="EMBL" id="CP147711">
    <property type="protein sequence ID" value="WXC76508.1"/>
    <property type="molecule type" value="Genomic_DNA"/>
</dbReference>
<reference evidence="2" key="1">
    <citation type="journal article" date="2021" name="Int. J. Syst. Evol. Microbiol.">
        <title>Bradyrhizobium septentrionale sp. nov. (sv. septentrionale) and Bradyrhizobium quebecense sp. nov. (sv. septentrionale) associated with legumes native to Canada possess rearranged symbiosis genes and numerous insertion sequences.</title>
        <authorList>
            <person name="Bromfield E.S.P."/>
            <person name="Cloutier S."/>
        </authorList>
    </citation>
    <scope>NUCLEOTIDE SEQUENCE</scope>
    <source>
        <strain evidence="2">5S5</strain>
    </source>
</reference>
<accession>A0ABZ2NPA5</accession>
<organism evidence="2 3">
    <name type="scientific">Bradyrhizobium septentrionale</name>
    <dbReference type="NCBI Taxonomy" id="1404411"/>
    <lineage>
        <taxon>Bacteria</taxon>
        <taxon>Pseudomonadati</taxon>
        <taxon>Pseudomonadota</taxon>
        <taxon>Alphaproteobacteria</taxon>
        <taxon>Hyphomicrobiales</taxon>
        <taxon>Nitrobacteraceae</taxon>
        <taxon>Bradyrhizobium</taxon>
    </lineage>
</organism>
<proteinExistence type="predicted"/>
<feature type="region of interest" description="Disordered" evidence="1">
    <location>
        <begin position="271"/>
        <end position="296"/>
    </location>
</feature>
<keyword evidence="3" id="KW-1185">Reference proteome</keyword>
<evidence type="ECO:0008006" key="4">
    <source>
        <dbReference type="Google" id="ProtNLM"/>
    </source>
</evidence>
<dbReference type="RefSeq" id="WP_338824814.1">
    <property type="nucleotide sequence ID" value="NZ_CP147708.1"/>
</dbReference>